<dbReference type="SMART" id="SM01244">
    <property type="entry name" value="IRS"/>
    <property type="match status" value="1"/>
</dbReference>
<feature type="region of interest" description="Disordered" evidence="1">
    <location>
        <begin position="200"/>
        <end position="220"/>
    </location>
</feature>
<dbReference type="OrthoDB" id="6279276at2759"/>
<feature type="domain" description="IRS-type PTB" evidence="2">
    <location>
        <begin position="319"/>
        <end position="355"/>
    </location>
</feature>
<name>A0A8E0RQR1_9TREM</name>
<feature type="region of interest" description="Disordered" evidence="1">
    <location>
        <begin position="716"/>
        <end position="735"/>
    </location>
</feature>
<comment type="caution">
    <text evidence="3">The sequence shown here is derived from an EMBL/GenBank/DDBJ whole genome shotgun (WGS) entry which is preliminary data.</text>
</comment>
<feature type="compositionally biased region" description="Basic and acidic residues" evidence="1">
    <location>
        <begin position="274"/>
        <end position="288"/>
    </location>
</feature>
<feature type="region of interest" description="Disordered" evidence="1">
    <location>
        <begin position="754"/>
        <end position="773"/>
    </location>
</feature>
<dbReference type="InterPro" id="IPR002404">
    <property type="entry name" value="IRS_PTB"/>
</dbReference>
<feature type="compositionally biased region" description="Polar residues" evidence="1">
    <location>
        <begin position="716"/>
        <end position="726"/>
    </location>
</feature>
<accession>A0A8E0RQR1</accession>
<evidence type="ECO:0000259" key="2">
    <source>
        <dbReference type="Pfam" id="PF02174"/>
    </source>
</evidence>
<feature type="compositionally biased region" description="Basic and acidic residues" evidence="1">
    <location>
        <begin position="251"/>
        <end position="265"/>
    </location>
</feature>
<organism evidence="3 4">
    <name type="scientific">Fasciolopsis buskii</name>
    <dbReference type="NCBI Taxonomy" id="27845"/>
    <lineage>
        <taxon>Eukaryota</taxon>
        <taxon>Metazoa</taxon>
        <taxon>Spiralia</taxon>
        <taxon>Lophotrochozoa</taxon>
        <taxon>Platyhelminthes</taxon>
        <taxon>Trematoda</taxon>
        <taxon>Digenea</taxon>
        <taxon>Plagiorchiida</taxon>
        <taxon>Echinostomata</taxon>
        <taxon>Echinostomatoidea</taxon>
        <taxon>Fasciolidae</taxon>
        <taxon>Fasciolopsis</taxon>
    </lineage>
</organism>
<dbReference type="EMBL" id="LUCM01009567">
    <property type="protein sequence ID" value="KAA0186792.1"/>
    <property type="molecule type" value="Genomic_DNA"/>
</dbReference>
<dbReference type="InterPro" id="IPR011993">
    <property type="entry name" value="PH-like_dom_sf"/>
</dbReference>
<dbReference type="Pfam" id="PF02174">
    <property type="entry name" value="IRS"/>
    <property type="match status" value="1"/>
</dbReference>
<protein>
    <recommendedName>
        <fullName evidence="2">IRS-type PTB domain-containing protein</fullName>
    </recommendedName>
</protein>
<feature type="region of interest" description="Disordered" evidence="1">
    <location>
        <begin position="246"/>
        <end position="311"/>
    </location>
</feature>
<dbReference type="Gene3D" id="2.30.29.30">
    <property type="entry name" value="Pleckstrin-homology domain (PH domain)/Phosphotyrosine-binding domain (PTB)"/>
    <property type="match status" value="1"/>
</dbReference>
<feature type="region of interest" description="Disordered" evidence="1">
    <location>
        <begin position="453"/>
        <end position="523"/>
    </location>
</feature>
<feature type="compositionally biased region" description="Polar residues" evidence="1">
    <location>
        <begin position="754"/>
        <end position="771"/>
    </location>
</feature>
<feature type="compositionally biased region" description="Basic and acidic residues" evidence="1">
    <location>
        <begin position="300"/>
        <end position="311"/>
    </location>
</feature>
<evidence type="ECO:0000313" key="3">
    <source>
        <dbReference type="EMBL" id="KAA0186792.1"/>
    </source>
</evidence>
<sequence length="1022" mass="112117">MGALQSLLDSPIDGFPAKTRMNSKFCCQACGMQFDPNREDSAVNQALWVHAHYLAELCGIWLGSPNPGQRESALDSSSPLVAFPSTTLPKRSVTSSKPSVVVSTLIKHTDFTKTERSALKHGFFSTMDMNTAGLADCSGLEGCHIRGCLFVEHGSLVFQAADSSHQLPSLLTSRKEESFESAGNNFPDRNKRFPCGTAVRRTQARGSDPAPPGHDLRDCARYPTVSHSAYQKTRRKLWTYFHEGRCSSPSRNRESDYGIPHEFHGNPKSTEITKPGDAKFSNSDRRNTEQPYSRSTLYRGDTDSGDADRIRLPPPPLRLSWPLCTLRRFGFYGNSLFKLEAGRRAPRGEGHYLFRIRNLRGFRQYFEHFVHRRKSLSPPNPPSKIAMKTGSLRLGANVAPTTQTELETRRSDTESVFLSVQPYLTGRNTFCGSVPRSSLCGVLVDNESSLTPGSSTLLSPAQVKQKANSLTHSSRGSAVSPNCLDWVRQQQEQQKQQQPHRIQSNKLHSSDWDPHSRQSVGFQSSCPHLSSTFITTTTTATLASNKRSTFGVDSETDDLISLPEPPPPPTNCPSFQSDGPVDLSEAKKLYDNVDLEWLRSDQSSSERRAADRLDESGVSREWLHSTGITSASRGRLYTSRRAMTAFACSNLYPIPSRNHEEEEAEDDDAIGISEHSVKLESVRPLNSLSHSRGKLTGESAPPTSLCSLHCHAGSFQSDQMPTQESRSGIDLHPRHTSLPNPVSMDALFIASRASGSYSQPNPRQPSDSQEGLVNLPDSALVDRRVEENQQHLPYYNLSSPEALGQLEHAGNSTLAHIGQVPLDYGSGFEPTESNCQLLPVDNGNSQAASVCQSGCRMQDTLYPVQESTRARMHSCADLVVRGTSGGTSRTPHLDGSEASVSLHYATLDFGPTPDRSHSSVELRGTSSVVCTECTNEHPIQDIGNSWDGRNSVCPMRVYGTFVDDPMGHSSYCGSRVRSLSSSGAPATHPSNMDTINNELPANYVAICQLQTLAMRAVLNATT</sequence>
<evidence type="ECO:0000313" key="4">
    <source>
        <dbReference type="Proteomes" id="UP000728185"/>
    </source>
</evidence>
<proteinExistence type="predicted"/>
<dbReference type="SUPFAM" id="SSF50729">
    <property type="entry name" value="PH domain-like"/>
    <property type="match status" value="1"/>
</dbReference>
<dbReference type="Proteomes" id="UP000728185">
    <property type="component" value="Unassembled WGS sequence"/>
</dbReference>
<dbReference type="AlphaFoldDB" id="A0A8E0RQR1"/>
<feature type="region of interest" description="Disordered" evidence="1">
    <location>
        <begin position="548"/>
        <end position="581"/>
    </location>
</feature>
<keyword evidence="4" id="KW-1185">Reference proteome</keyword>
<reference evidence="3" key="1">
    <citation type="submission" date="2019-05" db="EMBL/GenBank/DDBJ databases">
        <title>Annotation for the trematode Fasciolopsis buski.</title>
        <authorList>
            <person name="Choi Y.-J."/>
        </authorList>
    </citation>
    <scope>NUCLEOTIDE SEQUENCE</scope>
    <source>
        <strain evidence="3">HT</strain>
        <tissue evidence="3">Whole worm</tissue>
    </source>
</reference>
<feature type="compositionally biased region" description="Polar residues" evidence="1">
    <location>
        <begin position="465"/>
        <end position="480"/>
    </location>
</feature>
<evidence type="ECO:0000256" key="1">
    <source>
        <dbReference type="SAM" id="MobiDB-lite"/>
    </source>
</evidence>
<gene>
    <name evidence="3" type="ORF">FBUS_05370</name>
</gene>